<sequence>MATKQSVWSPQYLLTTIGIFSVVVLTAFESLAVTTIMPAVSAELSGSTLYGLVFAMTYATGVIGMVAAGSWSDRRGPRGPLFAALSVFAVGLLLAGAANSMTLLVMARAIQGVGSGAISVVIYVLLARIYPKQLLPKIFAAFSVAWAVPSVVGPFIAGVIADHLHWRWVFLGVLILLPIALLLMLPGIRANAAQMGPGNAGAPWGKRLLWAFAAALATLVLGLAAQFSGLIAVALVVVGLGGVVLSVRPLLPAGTLRAQRGLPSVILMRGMLAAAFFSAEVYLVLALVKRYGLSPTAAGLALTVGGISWTVASVTQSRLTEQVSHQRAVQGGSISLCFSLVLVVISVLFGAPAPVLIVAWIFAGAGMGFGLARLSTMGLSQASKSNQGAISSAMSMIDSIGAAAALAVVGVVFGTLSAQPGEAAVAGIWPVIGTLAISAAIAVVGVFISYRTGPDKSLMTE</sequence>
<protein>
    <recommendedName>
        <fullName evidence="6">Major facilitator superfamily (MFS) profile domain-containing protein</fullName>
    </recommendedName>
</protein>
<accession>A0A0D4C2Z2</accession>
<feature type="transmembrane region" description="Helical" evidence="5">
    <location>
        <begin position="138"/>
        <end position="160"/>
    </location>
</feature>
<dbReference type="PANTHER" id="PTHR23501">
    <property type="entry name" value="MAJOR FACILITATOR SUPERFAMILY"/>
    <property type="match status" value="1"/>
</dbReference>
<evidence type="ECO:0000256" key="5">
    <source>
        <dbReference type="SAM" id="Phobius"/>
    </source>
</evidence>
<organism evidence="7 8">
    <name type="scientific">Psychromicrobium lacuslunae</name>
    <dbReference type="NCBI Taxonomy" id="1618207"/>
    <lineage>
        <taxon>Bacteria</taxon>
        <taxon>Bacillati</taxon>
        <taxon>Actinomycetota</taxon>
        <taxon>Actinomycetes</taxon>
        <taxon>Micrococcales</taxon>
        <taxon>Micrococcaceae</taxon>
        <taxon>Psychromicrobium</taxon>
    </lineage>
</organism>
<dbReference type="EMBL" id="CP011005">
    <property type="protein sequence ID" value="AJT42919.1"/>
    <property type="molecule type" value="Genomic_DNA"/>
</dbReference>
<dbReference type="KEGG" id="ari:UM93_05885"/>
<dbReference type="Proteomes" id="UP000061839">
    <property type="component" value="Chromosome"/>
</dbReference>
<feature type="transmembrane region" description="Helical" evidence="5">
    <location>
        <begin position="166"/>
        <end position="188"/>
    </location>
</feature>
<evidence type="ECO:0000256" key="4">
    <source>
        <dbReference type="ARBA" id="ARBA00023136"/>
    </source>
</evidence>
<evidence type="ECO:0000313" key="8">
    <source>
        <dbReference type="Proteomes" id="UP000061839"/>
    </source>
</evidence>
<name>A0A0D4C2Z2_9MICC</name>
<dbReference type="PATRIC" id="fig|1618207.4.peg.1193"/>
<feature type="transmembrane region" description="Helical" evidence="5">
    <location>
        <begin position="208"/>
        <end position="225"/>
    </location>
</feature>
<dbReference type="GO" id="GO:0005886">
    <property type="term" value="C:plasma membrane"/>
    <property type="evidence" value="ECO:0007669"/>
    <property type="project" value="UniProtKB-SubCell"/>
</dbReference>
<evidence type="ECO:0000313" key="7">
    <source>
        <dbReference type="EMBL" id="AJT42919.1"/>
    </source>
</evidence>
<feature type="transmembrane region" description="Helical" evidence="5">
    <location>
        <begin position="81"/>
        <end position="99"/>
    </location>
</feature>
<feature type="domain" description="Major facilitator superfamily (MFS) profile" evidence="6">
    <location>
        <begin position="15"/>
        <end position="457"/>
    </location>
</feature>
<reference evidence="7 8" key="1">
    <citation type="journal article" date="2015" name="Genome Announc.">
        <title>Complete Genome Sequencing of Protease-Producing Novel Arthrobacter sp. Strain IHBB 11108 Using PacBio Single-Molecule Real-Time Sequencing Technology.</title>
        <authorList>
            <person name="Kiran S."/>
            <person name="Swarnkar M.K."/>
            <person name="Pal M."/>
            <person name="Thakur R."/>
            <person name="Tewari R."/>
            <person name="Singh A.K."/>
            <person name="Gulati A."/>
        </authorList>
    </citation>
    <scope>NUCLEOTIDE SEQUENCE [LARGE SCALE GENOMIC DNA]</scope>
    <source>
        <strain evidence="7 8">IHBB 11108</strain>
    </source>
</reference>
<evidence type="ECO:0000256" key="1">
    <source>
        <dbReference type="ARBA" id="ARBA00004651"/>
    </source>
</evidence>
<dbReference type="PANTHER" id="PTHR23501:SF154">
    <property type="entry name" value="MULTIDRUG-EFFLUX TRANSPORTER RV1634-RELATED"/>
    <property type="match status" value="1"/>
</dbReference>
<evidence type="ECO:0000256" key="2">
    <source>
        <dbReference type="ARBA" id="ARBA00022692"/>
    </source>
</evidence>
<dbReference type="STRING" id="1618207.UM93_05885"/>
<feature type="transmembrane region" description="Helical" evidence="5">
    <location>
        <begin position="328"/>
        <end position="349"/>
    </location>
</feature>
<keyword evidence="2 5" id="KW-0812">Transmembrane</keyword>
<keyword evidence="3 5" id="KW-1133">Transmembrane helix</keyword>
<feature type="transmembrane region" description="Helical" evidence="5">
    <location>
        <begin position="105"/>
        <end position="126"/>
    </location>
</feature>
<dbReference type="InterPro" id="IPR020846">
    <property type="entry name" value="MFS_dom"/>
</dbReference>
<dbReference type="Pfam" id="PF07690">
    <property type="entry name" value="MFS_1"/>
    <property type="match status" value="1"/>
</dbReference>
<evidence type="ECO:0000259" key="6">
    <source>
        <dbReference type="PROSITE" id="PS50850"/>
    </source>
</evidence>
<dbReference type="Gene3D" id="1.20.1250.20">
    <property type="entry name" value="MFS general substrate transporter like domains"/>
    <property type="match status" value="2"/>
</dbReference>
<dbReference type="PRINTS" id="PR01036">
    <property type="entry name" value="TCRTETB"/>
</dbReference>
<feature type="transmembrane region" description="Helical" evidence="5">
    <location>
        <begin position="428"/>
        <end position="450"/>
    </location>
</feature>
<feature type="transmembrane region" description="Helical" evidence="5">
    <location>
        <begin position="297"/>
        <end position="316"/>
    </location>
</feature>
<comment type="subcellular location">
    <subcellularLocation>
        <location evidence="1">Cell membrane</location>
        <topology evidence="1">Multi-pass membrane protein</topology>
    </subcellularLocation>
</comment>
<dbReference type="InterPro" id="IPR011701">
    <property type="entry name" value="MFS"/>
</dbReference>
<feature type="transmembrane region" description="Helical" evidence="5">
    <location>
        <begin position="395"/>
        <end position="416"/>
    </location>
</feature>
<evidence type="ECO:0000256" key="3">
    <source>
        <dbReference type="ARBA" id="ARBA00022989"/>
    </source>
</evidence>
<gene>
    <name evidence="7" type="ORF">UM93_05885</name>
</gene>
<dbReference type="AlphaFoldDB" id="A0A0D4C2Z2"/>
<feature type="transmembrane region" description="Helical" evidence="5">
    <location>
        <begin position="355"/>
        <end position="374"/>
    </location>
</feature>
<dbReference type="GO" id="GO:0022857">
    <property type="term" value="F:transmembrane transporter activity"/>
    <property type="evidence" value="ECO:0007669"/>
    <property type="project" value="InterPro"/>
</dbReference>
<dbReference type="SUPFAM" id="SSF103473">
    <property type="entry name" value="MFS general substrate transporter"/>
    <property type="match status" value="1"/>
</dbReference>
<keyword evidence="8" id="KW-1185">Reference proteome</keyword>
<dbReference type="PROSITE" id="PS50850">
    <property type="entry name" value="MFS"/>
    <property type="match status" value="1"/>
</dbReference>
<keyword evidence="4 5" id="KW-0472">Membrane</keyword>
<proteinExistence type="predicted"/>
<feature type="transmembrane region" description="Helical" evidence="5">
    <location>
        <begin position="231"/>
        <end position="251"/>
    </location>
</feature>
<dbReference type="InterPro" id="IPR036259">
    <property type="entry name" value="MFS_trans_sf"/>
</dbReference>
<feature type="transmembrane region" description="Helical" evidence="5">
    <location>
        <begin position="12"/>
        <end position="37"/>
    </location>
</feature>
<dbReference type="HOGENOM" id="CLU_000960_2_6_11"/>
<feature type="transmembrane region" description="Helical" evidence="5">
    <location>
        <begin position="49"/>
        <end position="69"/>
    </location>
</feature>
<feature type="transmembrane region" description="Helical" evidence="5">
    <location>
        <begin position="272"/>
        <end position="291"/>
    </location>
</feature>